<reference evidence="2" key="1">
    <citation type="journal article" date="2017" name="Genome Biol.">
        <title>Comparative genomics reveals high biological diversity and specific adaptations in the industrially and medically important fungal genus Aspergillus.</title>
        <authorList>
            <person name="de Vries R.P."/>
            <person name="Riley R."/>
            <person name="Wiebenga A."/>
            <person name="Aguilar-Osorio G."/>
            <person name="Amillis S."/>
            <person name="Uchima C.A."/>
            <person name="Anderluh G."/>
            <person name="Asadollahi M."/>
            <person name="Askin M."/>
            <person name="Barry K."/>
            <person name="Battaglia E."/>
            <person name="Bayram O."/>
            <person name="Benocci T."/>
            <person name="Braus-Stromeyer S.A."/>
            <person name="Caldana C."/>
            <person name="Canovas D."/>
            <person name="Cerqueira G.C."/>
            <person name="Chen F."/>
            <person name="Chen W."/>
            <person name="Choi C."/>
            <person name="Clum A."/>
            <person name="Dos Santos R.A."/>
            <person name="Damasio A.R."/>
            <person name="Diallinas G."/>
            <person name="Emri T."/>
            <person name="Fekete E."/>
            <person name="Flipphi M."/>
            <person name="Freyberg S."/>
            <person name="Gallo A."/>
            <person name="Gournas C."/>
            <person name="Habgood R."/>
            <person name="Hainaut M."/>
            <person name="Harispe M.L."/>
            <person name="Henrissat B."/>
            <person name="Hilden K.S."/>
            <person name="Hope R."/>
            <person name="Hossain A."/>
            <person name="Karabika E."/>
            <person name="Karaffa L."/>
            <person name="Karanyi Z."/>
            <person name="Krasevec N."/>
            <person name="Kuo A."/>
            <person name="Kusch H."/>
            <person name="LaButti K."/>
            <person name="Lagendijk E.L."/>
            <person name="Lapidus A."/>
            <person name="Levasseur A."/>
            <person name="Lindquist E."/>
            <person name="Lipzen A."/>
            <person name="Logrieco A.F."/>
            <person name="MacCabe A."/>
            <person name="Maekelae M.R."/>
            <person name="Malavazi I."/>
            <person name="Melin P."/>
            <person name="Meyer V."/>
            <person name="Mielnichuk N."/>
            <person name="Miskei M."/>
            <person name="Molnar A.P."/>
            <person name="Mule G."/>
            <person name="Ngan C.Y."/>
            <person name="Orejas M."/>
            <person name="Orosz E."/>
            <person name="Ouedraogo J.P."/>
            <person name="Overkamp K.M."/>
            <person name="Park H.-S."/>
            <person name="Perrone G."/>
            <person name="Piumi F."/>
            <person name="Punt P.J."/>
            <person name="Ram A.F."/>
            <person name="Ramon A."/>
            <person name="Rauscher S."/>
            <person name="Record E."/>
            <person name="Riano-Pachon D.M."/>
            <person name="Robert V."/>
            <person name="Roehrig J."/>
            <person name="Ruller R."/>
            <person name="Salamov A."/>
            <person name="Salih N.S."/>
            <person name="Samson R.A."/>
            <person name="Sandor E."/>
            <person name="Sanguinetti M."/>
            <person name="Schuetze T."/>
            <person name="Sepcic K."/>
            <person name="Shelest E."/>
            <person name="Sherlock G."/>
            <person name="Sophianopoulou V."/>
            <person name="Squina F.M."/>
            <person name="Sun H."/>
            <person name="Susca A."/>
            <person name="Todd R.B."/>
            <person name="Tsang A."/>
            <person name="Unkles S.E."/>
            <person name="van de Wiele N."/>
            <person name="van Rossen-Uffink D."/>
            <person name="Oliveira J.V."/>
            <person name="Vesth T.C."/>
            <person name="Visser J."/>
            <person name="Yu J.-H."/>
            <person name="Zhou M."/>
            <person name="Andersen M.R."/>
            <person name="Archer D.B."/>
            <person name="Baker S.E."/>
            <person name="Benoit I."/>
            <person name="Brakhage A.A."/>
            <person name="Braus G.H."/>
            <person name="Fischer R."/>
            <person name="Frisvad J.C."/>
            <person name="Goldman G.H."/>
            <person name="Houbraken J."/>
            <person name="Oakley B."/>
            <person name="Pocsi I."/>
            <person name="Scazzocchio C."/>
            <person name="Seiboth B."/>
            <person name="vanKuyk P.A."/>
            <person name="Wortman J."/>
            <person name="Dyer P.S."/>
            <person name="Grigoriev I.V."/>
        </authorList>
    </citation>
    <scope>NUCLEOTIDE SEQUENCE [LARGE SCALE GENOMIC DNA]</scope>
    <source>
        <strain evidence="2">ATCC 16872 / CBS 172.66 / WB 5094</strain>
    </source>
</reference>
<dbReference type="EMBL" id="KV878987">
    <property type="protein sequence ID" value="OJJ96057.1"/>
    <property type="molecule type" value="Genomic_DNA"/>
</dbReference>
<organism evidence="1 2">
    <name type="scientific">Aspergillus aculeatus (strain ATCC 16872 / CBS 172.66 / WB 5094)</name>
    <dbReference type="NCBI Taxonomy" id="690307"/>
    <lineage>
        <taxon>Eukaryota</taxon>
        <taxon>Fungi</taxon>
        <taxon>Dikarya</taxon>
        <taxon>Ascomycota</taxon>
        <taxon>Pezizomycotina</taxon>
        <taxon>Eurotiomycetes</taxon>
        <taxon>Eurotiomycetidae</taxon>
        <taxon>Eurotiales</taxon>
        <taxon>Aspergillaceae</taxon>
        <taxon>Aspergillus</taxon>
        <taxon>Aspergillus subgen. Circumdati</taxon>
    </lineage>
</organism>
<evidence type="ECO:0000313" key="1">
    <source>
        <dbReference type="EMBL" id="OJJ96057.1"/>
    </source>
</evidence>
<dbReference type="VEuPathDB" id="FungiDB:ASPACDRAFT_126325"/>
<proteinExistence type="predicted"/>
<keyword evidence="2" id="KW-1185">Reference proteome</keyword>
<accession>A0A1L9WIX1</accession>
<dbReference type="GeneID" id="30970727"/>
<dbReference type="Proteomes" id="UP000184546">
    <property type="component" value="Unassembled WGS sequence"/>
</dbReference>
<gene>
    <name evidence="1" type="ORF">ASPACDRAFT_126325</name>
</gene>
<sequence length="336" mass="38668">MRHAITQFRHNMETANRRFLRDRVTEIEALHLPTEADKLQRMRDYWDNLGIGGPDPHWNQLVPPGPVREDREVRGVTCLAEVPSLYHQYMDGVCPPRLRTEAWRQMYLEMFHEVCSAAVADDGQSQEADAIPQCEELVLFLKYANGVCDPDFRRLGIAPFVPGFYIGVSEYAFVEEGAEREMKGFRDLEAQREALRGYLKDSLLGQVGLHGTIDDDLEVKVGFLIGCGGWMHEDRWYSAYAYCRVIEEDGADSAYKHWAWRVVFFEASEDNPATLYGRRPLFDSIPEFLEWYSSWPDYVDMRQVRRNVSGTTLEARMIVVVARVGFPLHGICTVNT</sequence>
<dbReference type="AlphaFoldDB" id="A0A1L9WIX1"/>
<dbReference type="OMA" id="WYSAYAY"/>
<name>A0A1L9WIX1_ASPA1</name>
<dbReference type="OrthoDB" id="4403049at2759"/>
<evidence type="ECO:0000313" key="2">
    <source>
        <dbReference type="Proteomes" id="UP000184546"/>
    </source>
</evidence>
<dbReference type="RefSeq" id="XP_020052397.1">
    <property type="nucleotide sequence ID" value="XM_020196913.1"/>
</dbReference>
<protein>
    <submittedName>
        <fullName evidence="1">Uncharacterized protein</fullName>
    </submittedName>
</protein>